<dbReference type="RefSeq" id="WP_212703155.1">
    <property type="nucleotide sequence ID" value="NZ_JADMKU010000036.1"/>
</dbReference>
<evidence type="ECO:0000313" key="1">
    <source>
        <dbReference type="EMBL" id="MBR9653532.1"/>
    </source>
</evidence>
<dbReference type="Proteomes" id="UP001195941">
    <property type="component" value="Unassembled WGS sequence"/>
</dbReference>
<sequence length="90" mass="10348">MTEVLPWEFDARSDRLFIHFDVDEHFLKLQWAFQVTDGRPKNRRVLRVLEFNGDKLAEPLTPDAIKALLGDFTTADAPRGQSSLFDGNEN</sequence>
<comment type="caution">
    <text evidence="1">The sequence shown here is derived from an EMBL/GenBank/DDBJ whole genome shotgun (WGS) entry which is preliminary data.</text>
</comment>
<proteinExistence type="predicted"/>
<protein>
    <submittedName>
        <fullName evidence="1">Uncharacterized protein</fullName>
    </submittedName>
</protein>
<accession>A0ABS5HX54</accession>
<dbReference type="EMBL" id="JADMKU010000036">
    <property type="protein sequence ID" value="MBR9653532.1"/>
    <property type="molecule type" value="Genomic_DNA"/>
</dbReference>
<reference evidence="1 2" key="1">
    <citation type="journal article" date="2021" name="Arch. Microbiol.">
        <title>Thalassobius aquimarinus sp. nov., isolated from the Sea of Japan seashore.</title>
        <authorList>
            <person name="Kurilenko V.V."/>
            <person name="Romanenko L.A."/>
            <person name="Chernysheva N.Y."/>
            <person name="Velansky P.V."/>
            <person name="Tekutyeva L.A."/>
            <person name="Isaeva M.P."/>
            <person name="Mikhailov V.V."/>
        </authorList>
    </citation>
    <scope>NUCLEOTIDE SEQUENCE [LARGE SCALE GENOMIC DNA]</scope>
    <source>
        <strain evidence="1 2">KMM 8518</strain>
    </source>
</reference>
<organism evidence="1 2">
    <name type="scientific">Thalassovita aquimarina</name>
    <dbReference type="NCBI Taxonomy" id="2785917"/>
    <lineage>
        <taxon>Bacteria</taxon>
        <taxon>Pseudomonadati</taxon>
        <taxon>Pseudomonadota</taxon>
        <taxon>Alphaproteobacteria</taxon>
        <taxon>Rhodobacterales</taxon>
        <taxon>Roseobacteraceae</taxon>
        <taxon>Thalassovita</taxon>
    </lineage>
</organism>
<evidence type="ECO:0000313" key="2">
    <source>
        <dbReference type="Proteomes" id="UP001195941"/>
    </source>
</evidence>
<gene>
    <name evidence="1" type="ORF">IT775_20645</name>
</gene>
<keyword evidence="2" id="KW-1185">Reference proteome</keyword>
<name>A0ABS5HX54_9RHOB</name>